<sequence length="317" mass="33915">MSANQGADTGPELTIILAGGTGVFGRHVTRALTGAGHRVMSLGRGAGNDIVADILDRNALLRAVDGRHADAVVHAATALRKPPIRHRDMYPTDDLRTAGTTNLVAAARVVGAHRFVAENMVFGYGYGDLGDRPLTEDAPFGRPHPDPAFDRHLAGMRAKEDLIFDVPELAGVSLRFGLFYGPGGATEAILDMLRGRRIPVIPDDGRVVPWVHLADAADAVLAAVERGRPGAAYNIADGSRVGFNEAMVRTAAAFGLPRPPRVPGWLFGAVPYARAVMRMNLRVSTERAARELGWRPRFRTLDEGLRAMAAARVGAAR</sequence>
<evidence type="ECO:0000313" key="3">
    <source>
        <dbReference type="Proteomes" id="UP001589894"/>
    </source>
</evidence>
<name>A0ABV6P0G4_9ACTN</name>
<evidence type="ECO:0000313" key="2">
    <source>
        <dbReference type="EMBL" id="MFC0566517.1"/>
    </source>
</evidence>
<comment type="caution">
    <text evidence="2">The sequence shown here is derived from an EMBL/GenBank/DDBJ whole genome shotgun (WGS) entry which is preliminary data.</text>
</comment>
<dbReference type="Pfam" id="PF01370">
    <property type="entry name" value="Epimerase"/>
    <property type="match status" value="1"/>
</dbReference>
<accession>A0ABV6P0G4</accession>
<gene>
    <name evidence="2" type="ORF">ACFFHU_20555</name>
</gene>
<dbReference type="RefSeq" id="WP_377341278.1">
    <property type="nucleotide sequence ID" value="NZ_JBHLUE010000017.1"/>
</dbReference>
<dbReference type="Proteomes" id="UP001589894">
    <property type="component" value="Unassembled WGS sequence"/>
</dbReference>
<keyword evidence="3" id="KW-1185">Reference proteome</keyword>
<proteinExistence type="predicted"/>
<feature type="domain" description="NAD-dependent epimerase/dehydratase" evidence="1">
    <location>
        <begin position="15"/>
        <end position="236"/>
    </location>
</feature>
<dbReference type="PANTHER" id="PTHR48079:SF6">
    <property type="entry name" value="NAD(P)-BINDING DOMAIN-CONTAINING PROTEIN-RELATED"/>
    <property type="match status" value="1"/>
</dbReference>
<dbReference type="InterPro" id="IPR001509">
    <property type="entry name" value="Epimerase_deHydtase"/>
</dbReference>
<dbReference type="Gene3D" id="3.40.50.720">
    <property type="entry name" value="NAD(P)-binding Rossmann-like Domain"/>
    <property type="match status" value="1"/>
</dbReference>
<protein>
    <submittedName>
        <fullName evidence="2">NAD-dependent epimerase/dehydratase family protein</fullName>
    </submittedName>
</protein>
<dbReference type="SUPFAM" id="SSF51735">
    <property type="entry name" value="NAD(P)-binding Rossmann-fold domains"/>
    <property type="match status" value="1"/>
</dbReference>
<reference evidence="2 3" key="1">
    <citation type="submission" date="2024-09" db="EMBL/GenBank/DDBJ databases">
        <authorList>
            <person name="Sun Q."/>
            <person name="Mori K."/>
        </authorList>
    </citation>
    <scope>NUCLEOTIDE SEQUENCE [LARGE SCALE GENOMIC DNA]</scope>
    <source>
        <strain evidence="2 3">TBRC 2205</strain>
    </source>
</reference>
<dbReference type="EMBL" id="JBHLUE010000017">
    <property type="protein sequence ID" value="MFC0566517.1"/>
    <property type="molecule type" value="Genomic_DNA"/>
</dbReference>
<dbReference type="PANTHER" id="PTHR48079">
    <property type="entry name" value="PROTEIN YEEZ"/>
    <property type="match status" value="1"/>
</dbReference>
<dbReference type="InterPro" id="IPR036291">
    <property type="entry name" value="NAD(P)-bd_dom_sf"/>
</dbReference>
<organism evidence="2 3">
    <name type="scientific">Plantactinospora siamensis</name>
    <dbReference type="NCBI Taxonomy" id="555372"/>
    <lineage>
        <taxon>Bacteria</taxon>
        <taxon>Bacillati</taxon>
        <taxon>Actinomycetota</taxon>
        <taxon>Actinomycetes</taxon>
        <taxon>Micromonosporales</taxon>
        <taxon>Micromonosporaceae</taxon>
        <taxon>Plantactinospora</taxon>
    </lineage>
</organism>
<dbReference type="InterPro" id="IPR051783">
    <property type="entry name" value="NAD(P)-dependent_oxidoreduct"/>
</dbReference>
<evidence type="ECO:0000259" key="1">
    <source>
        <dbReference type="Pfam" id="PF01370"/>
    </source>
</evidence>